<gene>
    <name evidence="5" type="ORF">RASY3_11040</name>
    <name evidence="4" type="ORF">RASY3_19730</name>
</gene>
<dbReference type="InterPro" id="IPR036457">
    <property type="entry name" value="PPM-type-like_dom_sf"/>
</dbReference>
<dbReference type="GO" id="GO:0016791">
    <property type="term" value="F:phosphatase activity"/>
    <property type="evidence" value="ECO:0007669"/>
    <property type="project" value="TreeGrafter"/>
</dbReference>
<dbReference type="EMBL" id="JEOB01000004">
    <property type="protein sequence ID" value="EXM38395.1"/>
    <property type="molecule type" value="Genomic_DNA"/>
</dbReference>
<dbReference type="OrthoDB" id="9763774at2"/>
<dbReference type="PANTHER" id="PTHR43156">
    <property type="entry name" value="STAGE II SPORULATION PROTEIN E-RELATED"/>
    <property type="match status" value="1"/>
</dbReference>
<accession>A0A011VUB8</accession>
<evidence type="ECO:0000313" key="5">
    <source>
        <dbReference type="EMBL" id="EXM38866.1"/>
    </source>
</evidence>
<dbReference type="PANTHER" id="PTHR43156:SF2">
    <property type="entry name" value="STAGE II SPORULATION PROTEIN E"/>
    <property type="match status" value="1"/>
</dbReference>
<evidence type="ECO:0000256" key="2">
    <source>
        <dbReference type="SAM" id="Phobius"/>
    </source>
</evidence>
<evidence type="ECO:0000313" key="4">
    <source>
        <dbReference type="EMBL" id="EXM38395.1"/>
    </source>
</evidence>
<keyword evidence="6" id="KW-1185">Reference proteome</keyword>
<dbReference type="RefSeq" id="WP_037288138.1">
    <property type="nucleotide sequence ID" value="NZ_JEOB01000003.1"/>
</dbReference>
<feature type="transmembrane region" description="Helical" evidence="2">
    <location>
        <begin position="84"/>
        <end position="101"/>
    </location>
</feature>
<feature type="transmembrane region" description="Helical" evidence="2">
    <location>
        <begin position="140"/>
        <end position="158"/>
    </location>
</feature>
<dbReference type="Pfam" id="PF07228">
    <property type="entry name" value="SpoIIE"/>
    <property type="match status" value="1"/>
</dbReference>
<keyword evidence="1" id="KW-0378">Hydrolase</keyword>
<feature type="transmembrane region" description="Helical" evidence="2">
    <location>
        <begin position="178"/>
        <end position="197"/>
    </location>
</feature>
<protein>
    <submittedName>
        <fullName evidence="5">Serine/threonine protein phosphatase</fullName>
    </submittedName>
</protein>
<dbReference type="EMBL" id="JEOB01000003">
    <property type="protein sequence ID" value="EXM38866.1"/>
    <property type="molecule type" value="Genomic_DNA"/>
</dbReference>
<comment type="caution">
    <text evidence="5">The sequence shown here is derived from an EMBL/GenBank/DDBJ whole genome shotgun (WGS) entry which is preliminary data.</text>
</comment>
<feature type="transmembrane region" description="Helical" evidence="2">
    <location>
        <begin position="217"/>
        <end position="235"/>
    </location>
</feature>
<feature type="transmembrane region" description="Helical" evidence="2">
    <location>
        <begin position="263"/>
        <end position="282"/>
    </location>
</feature>
<dbReference type="InterPro" id="IPR052016">
    <property type="entry name" value="Bact_Sigma-Reg"/>
</dbReference>
<dbReference type="Gene3D" id="3.60.40.10">
    <property type="entry name" value="PPM-type phosphatase domain"/>
    <property type="match status" value="1"/>
</dbReference>
<feature type="transmembrane region" description="Helical" evidence="2">
    <location>
        <begin position="113"/>
        <end position="133"/>
    </location>
</feature>
<feature type="transmembrane region" description="Helical" evidence="2">
    <location>
        <begin position="241"/>
        <end position="258"/>
    </location>
</feature>
<keyword evidence="2" id="KW-0812">Transmembrane</keyword>
<keyword evidence="2" id="KW-0472">Membrane</keyword>
<keyword evidence="2" id="KW-1133">Transmembrane helix</keyword>
<proteinExistence type="predicted"/>
<organism evidence="5 6">
    <name type="scientific">Ruminococcus albus SY3</name>
    <dbReference type="NCBI Taxonomy" id="1341156"/>
    <lineage>
        <taxon>Bacteria</taxon>
        <taxon>Bacillati</taxon>
        <taxon>Bacillota</taxon>
        <taxon>Clostridia</taxon>
        <taxon>Eubacteriales</taxon>
        <taxon>Oscillospiraceae</taxon>
        <taxon>Ruminococcus</taxon>
    </lineage>
</organism>
<feature type="domain" description="PPM-type phosphatase" evidence="3">
    <location>
        <begin position="561"/>
        <end position="764"/>
    </location>
</feature>
<dbReference type="SUPFAM" id="SSF81606">
    <property type="entry name" value="PP2C-like"/>
    <property type="match status" value="1"/>
</dbReference>
<feature type="transmembrane region" description="Helical" evidence="2">
    <location>
        <begin position="28"/>
        <end position="49"/>
    </location>
</feature>
<sequence length="769" mass="83294">MLLNVKTRSVTSARKRQISKSTATARKWSCRIIAFAGGLLTGLSVTLGFPSFMCGAAASLAGNYSPAVFLGTLLAFMLNRGIEAGIVQICSVLVITAIHFIDPFGDRREEPVYRSLVVSGVLMLFSCVVTAAVPSDFYLASMRMINSLLAGCTVFITMSVRDSAKHSGVFDLTGMNGMFAGMFFIMMVSIFASVNIFTLNPGRMLGAFIMLQASRRYRSFGGAVIGALTACGVLVSDPSLARNTLLLATAGLICGVFVRFGRLAAVMSFLVTSLISLVAVGINGDTYHMFADIVTGSILFLIIPADKIKNFSKRISGFQSTPELIGQTTAARLSMAGRTLGEIRRRLDMVTVTMDRNTASRTASSEVRRCVCTDCHSYHLCFEKNENTEKAFDILQFTLDRGDAVTDEQVRQTVLCCDRPVLLAEAFNDLERHIMRDKAENIRIRELRTMLTDQLLSMEDILSDLSYRSSRVQSIDTGLSESVREQLAVMGYKGAKVCVYIDEDLCRRADAFVKGGFSGDIAKLTASVSSILDCDMALPDITEENGMTRISFSELPCFTAEAAVFSASASGEYSGDSYDIFDVGGSEKYILLSDGMGTGKRARLDSSFTVSLSRKLLTSGLSLTTVHRLVSSMLRVKGWEESFATMDIMHLDLCGGRASLLKAGAVNSRLCRDGAVVSLGDTSFPAGILSDCPPDKCEIKLFDGDIIIMNSDGADEDSAQLIAQTAADKTDCDITELVNRLGSMIIDRRQGARADDITVIAVRIGTRKD</sequence>
<dbReference type="Pfam" id="PF19732">
    <property type="entry name" value="SpoIIE_N"/>
    <property type="match status" value="1"/>
</dbReference>
<evidence type="ECO:0000259" key="3">
    <source>
        <dbReference type="PROSITE" id="PS51746"/>
    </source>
</evidence>
<evidence type="ECO:0000313" key="6">
    <source>
        <dbReference type="Proteomes" id="UP000021369"/>
    </source>
</evidence>
<dbReference type="AlphaFoldDB" id="A0A011VUB8"/>
<dbReference type="InterPro" id="IPR045768">
    <property type="entry name" value="SpoIIE_N"/>
</dbReference>
<dbReference type="Proteomes" id="UP000021369">
    <property type="component" value="Unassembled WGS sequence"/>
</dbReference>
<name>A0A011VUB8_RUMAL</name>
<dbReference type="PATRIC" id="fig|1341156.4.peg.2152"/>
<dbReference type="PROSITE" id="PS51746">
    <property type="entry name" value="PPM_2"/>
    <property type="match status" value="1"/>
</dbReference>
<reference evidence="5 6" key="1">
    <citation type="submission" date="2013-06" db="EMBL/GenBank/DDBJ databases">
        <title>Rumen cellulosomics: divergent fiber-degrading strategies revealed by comparative genome-wide analysis of six Ruminococcal strains.</title>
        <authorList>
            <person name="Dassa B."/>
            <person name="Borovok I."/>
            <person name="Lamed R."/>
            <person name="Flint H."/>
            <person name="Yeoman C.J."/>
            <person name="White B."/>
            <person name="Bayer E.A."/>
        </authorList>
    </citation>
    <scope>NUCLEOTIDE SEQUENCE [LARGE SCALE GENOMIC DNA]</scope>
    <source>
        <strain evidence="5 6">SY3</strain>
    </source>
</reference>
<feature type="transmembrane region" description="Helical" evidence="2">
    <location>
        <begin position="55"/>
        <end position="77"/>
    </location>
</feature>
<evidence type="ECO:0000256" key="1">
    <source>
        <dbReference type="ARBA" id="ARBA00022801"/>
    </source>
</evidence>
<dbReference type="SMART" id="SM00331">
    <property type="entry name" value="PP2C_SIG"/>
    <property type="match status" value="1"/>
</dbReference>
<dbReference type="InterPro" id="IPR001932">
    <property type="entry name" value="PPM-type_phosphatase-like_dom"/>
</dbReference>